<keyword evidence="5 7" id="KW-0472">Membrane</keyword>
<dbReference type="InterPro" id="IPR018499">
    <property type="entry name" value="Tetraspanin/Peripherin"/>
</dbReference>
<dbReference type="AlphaFoldDB" id="A0AAU9GB76"/>
<dbReference type="InterPro" id="IPR008952">
    <property type="entry name" value="Tetraspanin_EC2_sf"/>
</dbReference>
<sequence length="214" mass="23460">MGCAAGVIRYLVFLINALSSVVGLVVAVVSSLALEDINDEGKPILIMFILIGVIVFVISFFGCFGAIKENVCMTWTYAITVLAAAIISIILLCILAGHTDDQTLAKNELDDAWARQKNLTDAMSIFQTKLHCCGINGTRDYTEANLTVPTSCFYPNSDKKVYEVGCLAKLSEFYENLLTGCKTSGWIFLAIEIAAFACAVFLAITFRNEQRRRN</sequence>
<reference evidence="8 9" key="1">
    <citation type="submission" date="2024-02" db="EMBL/GenBank/DDBJ databases">
        <title>A chromosome-level genome assembly of Drosophila madeirensis, a fruit fly species endemic to Madeira island.</title>
        <authorList>
            <person name="Tomihara K."/>
            <person name="Llopart A."/>
            <person name="Yamamoto D."/>
        </authorList>
    </citation>
    <scope>NUCLEOTIDE SEQUENCE [LARGE SCALE GENOMIC DNA]</scope>
    <source>
        <strain evidence="8 9">RF1</strain>
    </source>
</reference>
<dbReference type="Gene3D" id="1.10.1450.10">
    <property type="entry name" value="Tetraspanin"/>
    <property type="match status" value="1"/>
</dbReference>
<comment type="similarity">
    <text evidence="2 7">Belongs to the tetraspanin (TM4SF) family.</text>
</comment>
<evidence type="ECO:0000313" key="9">
    <source>
        <dbReference type="Proteomes" id="UP001500889"/>
    </source>
</evidence>
<dbReference type="CDD" id="cd03127">
    <property type="entry name" value="tetraspanin_LEL"/>
    <property type="match status" value="1"/>
</dbReference>
<dbReference type="EMBL" id="AP029267">
    <property type="protein sequence ID" value="BFG05359.1"/>
    <property type="molecule type" value="Genomic_DNA"/>
</dbReference>
<dbReference type="SUPFAM" id="SSF48652">
    <property type="entry name" value="Tetraspanin"/>
    <property type="match status" value="1"/>
</dbReference>
<accession>A0AAU9GB76</accession>
<feature type="transmembrane region" description="Helical" evidence="7">
    <location>
        <begin position="7"/>
        <end position="32"/>
    </location>
</feature>
<comment type="subcellular location">
    <subcellularLocation>
        <location evidence="1 7">Membrane</location>
        <topology evidence="1 7">Multi-pass membrane protein</topology>
    </subcellularLocation>
</comment>
<dbReference type="Proteomes" id="UP001500889">
    <property type="component" value="Chromosome E"/>
</dbReference>
<dbReference type="PANTHER" id="PTHR19282:SF521">
    <property type="entry name" value="IP01817P-RELATED"/>
    <property type="match status" value="1"/>
</dbReference>
<dbReference type="PANTHER" id="PTHR19282">
    <property type="entry name" value="TETRASPANIN"/>
    <property type="match status" value="1"/>
</dbReference>
<keyword evidence="6" id="KW-1015">Disulfide bond</keyword>
<dbReference type="InterPro" id="IPR000301">
    <property type="entry name" value="Tetraspanin_animals"/>
</dbReference>
<dbReference type="PRINTS" id="PR00259">
    <property type="entry name" value="TMFOUR"/>
</dbReference>
<evidence type="ECO:0000256" key="4">
    <source>
        <dbReference type="ARBA" id="ARBA00022989"/>
    </source>
</evidence>
<evidence type="ECO:0000256" key="3">
    <source>
        <dbReference type="ARBA" id="ARBA00022692"/>
    </source>
</evidence>
<evidence type="ECO:0000256" key="7">
    <source>
        <dbReference type="RuleBase" id="RU361218"/>
    </source>
</evidence>
<evidence type="ECO:0000256" key="2">
    <source>
        <dbReference type="ARBA" id="ARBA00006840"/>
    </source>
</evidence>
<gene>
    <name evidence="8" type="ORF">DMAD_04114</name>
</gene>
<keyword evidence="4 7" id="KW-1133">Transmembrane helix</keyword>
<keyword evidence="9" id="KW-1185">Reference proteome</keyword>
<dbReference type="Pfam" id="PF00335">
    <property type="entry name" value="Tetraspanin"/>
    <property type="match status" value="1"/>
</dbReference>
<evidence type="ECO:0000313" key="8">
    <source>
        <dbReference type="EMBL" id="BFG05359.1"/>
    </source>
</evidence>
<feature type="disulfide bond" evidence="6">
    <location>
        <begin position="132"/>
        <end position="166"/>
    </location>
</feature>
<feature type="disulfide bond" evidence="6">
    <location>
        <begin position="133"/>
        <end position="152"/>
    </location>
</feature>
<dbReference type="PIRSF" id="PIRSF002419">
    <property type="entry name" value="Tetraspanin"/>
    <property type="match status" value="1"/>
</dbReference>
<feature type="transmembrane region" description="Helical" evidence="7">
    <location>
        <begin position="74"/>
        <end position="97"/>
    </location>
</feature>
<protein>
    <recommendedName>
        <fullName evidence="7">Tetraspanin</fullName>
    </recommendedName>
</protein>
<organism evidence="8 9">
    <name type="scientific">Drosophila madeirensis</name>
    <name type="common">Fruit fly</name>
    <dbReference type="NCBI Taxonomy" id="30013"/>
    <lineage>
        <taxon>Eukaryota</taxon>
        <taxon>Metazoa</taxon>
        <taxon>Ecdysozoa</taxon>
        <taxon>Arthropoda</taxon>
        <taxon>Hexapoda</taxon>
        <taxon>Insecta</taxon>
        <taxon>Pterygota</taxon>
        <taxon>Neoptera</taxon>
        <taxon>Endopterygota</taxon>
        <taxon>Diptera</taxon>
        <taxon>Brachycera</taxon>
        <taxon>Muscomorpha</taxon>
        <taxon>Ephydroidea</taxon>
        <taxon>Drosophilidae</taxon>
        <taxon>Drosophila</taxon>
        <taxon>Sophophora</taxon>
    </lineage>
</organism>
<evidence type="ECO:0000256" key="5">
    <source>
        <dbReference type="ARBA" id="ARBA00023136"/>
    </source>
</evidence>
<keyword evidence="3 7" id="KW-0812">Transmembrane</keyword>
<name>A0AAU9GB76_DROMD</name>
<feature type="transmembrane region" description="Helical" evidence="7">
    <location>
        <begin position="186"/>
        <end position="206"/>
    </location>
</feature>
<dbReference type="GO" id="GO:0005886">
    <property type="term" value="C:plasma membrane"/>
    <property type="evidence" value="ECO:0007669"/>
    <property type="project" value="TreeGrafter"/>
</dbReference>
<proteinExistence type="inferred from homology"/>
<evidence type="ECO:0000256" key="6">
    <source>
        <dbReference type="PIRSR" id="PIRSR002419-1"/>
    </source>
</evidence>
<feature type="transmembrane region" description="Helical" evidence="7">
    <location>
        <begin position="44"/>
        <end position="67"/>
    </location>
</feature>
<evidence type="ECO:0000256" key="1">
    <source>
        <dbReference type="ARBA" id="ARBA00004141"/>
    </source>
</evidence>